<sequence length="103" mass="11496">MDMDWIKLDFRHGSLYGMTSGFPRNYFSGKDNALAGKTPLMASDVTRSTAPPPSQTHGSEQPQRSYLNRLRRLPENLPSQSQLNRRIPLPAHSAKISLPSCPC</sequence>
<name>A0A4C1WWK0_EUMVA</name>
<comment type="caution">
    <text evidence="2">The sequence shown here is derived from an EMBL/GenBank/DDBJ whole genome shotgun (WGS) entry which is preliminary data.</text>
</comment>
<evidence type="ECO:0000313" key="3">
    <source>
        <dbReference type="Proteomes" id="UP000299102"/>
    </source>
</evidence>
<reference evidence="2 3" key="1">
    <citation type="journal article" date="2019" name="Commun. Biol.">
        <title>The bagworm genome reveals a unique fibroin gene that provides high tensile strength.</title>
        <authorList>
            <person name="Kono N."/>
            <person name="Nakamura H."/>
            <person name="Ohtoshi R."/>
            <person name="Tomita M."/>
            <person name="Numata K."/>
            <person name="Arakawa K."/>
        </authorList>
    </citation>
    <scope>NUCLEOTIDE SEQUENCE [LARGE SCALE GENOMIC DNA]</scope>
</reference>
<dbReference type="AlphaFoldDB" id="A0A4C1WWK0"/>
<feature type="region of interest" description="Disordered" evidence="1">
    <location>
        <begin position="38"/>
        <end position="64"/>
    </location>
</feature>
<evidence type="ECO:0000313" key="2">
    <source>
        <dbReference type="EMBL" id="GBP54549.1"/>
    </source>
</evidence>
<dbReference type="Proteomes" id="UP000299102">
    <property type="component" value="Unassembled WGS sequence"/>
</dbReference>
<evidence type="ECO:0000256" key="1">
    <source>
        <dbReference type="SAM" id="MobiDB-lite"/>
    </source>
</evidence>
<keyword evidence="3" id="KW-1185">Reference proteome</keyword>
<gene>
    <name evidence="2" type="ORF">EVAR_43421_1</name>
</gene>
<feature type="compositionally biased region" description="Polar residues" evidence="1">
    <location>
        <begin position="45"/>
        <end position="64"/>
    </location>
</feature>
<protein>
    <submittedName>
        <fullName evidence="2">Uncharacterized protein</fullName>
    </submittedName>
</protein>
<organism evidence="2 3">
    <name type="scientific">Eumeta variegata</name>
    <name type="common">Bagworm moth</name>
    <name type="synonym">Eumeta japonica</name>
    <dbReference type="NCBI Taxonomy" id="151549"/>
    <lineage>
        <taxon>Eukaryota</taxon>
        <taxon>Metazoa</taxon>
        <taxon>Ecdysozoa</taxon>
        <taxon>Arthropoda</taxon>
        <taxon>Hexapoda</taxon>
        <taxon>Insecta</taxon>
        <taxon>Pterygota</taxon>
        <taxon>Neoptera</taxon>
        <taxon>Endopterygota</taxon>
        <taxon>Lepidoptera</taxon>
        <taxon>Glossata</taxon>
        <taxon>Ditrysia</taxon>
        <taxon>Tineoidea</taxon>
        <taxon>Psychidae</taxon>
        <taxon>Oiketicinae</taxon>
        <taxon>Eumeta</taxon>
    </lineage>
</organism>
<accession>A0A4C1WWK0</accession>
<dbReference type="EMBL" id="BGZK01000649">
    <property type="protein sequence ID" value="GBP54549.1"/>
    <property type="molecule type" value="Genomic_DNA"/>
</dbReference>
<proteinExistence type="predicted"/>